<evidence type="ECO:0000256" key="3">
    <source>
        <dbReference type="ARBA" id="ARBA00022723"/>
    </source>
</evidence>
<dbReference type="InterPro" id="IPR001080">
    <property type="entry name" value="3Fe4S_ferredoxin"/>
</dbReference>
<dbReference type="PANTHER" id="PTHR36923:SF3">
    <property type="entry name" value="FERREDOXIN"/>
    <property type="match status" value="1"/>
</dbReference>
<keyword evidence="7" id="KW-0003">3Fe-4S</keyword>
<comment type="function">
    <text evidence="8">Ferredoxins are iron-sulfur proteins that transfer electrons in a wide variety of metabolic reactions.</text>
</comment>
<dbReference type="EMBL" id="JAGGMS010000001">
    <property type="protein sequence ID" value="MBP2183039.1"/>
    <property type="molecule type" value="Genomic_DNA"/>
</dbReference>
<reference evidence="9 10" key="1">
    <citation type="submission" date="2021-03" db="EMBL/GenBank/DDBJ databases">
        <title>Sequencing the genomes of 1000 actinobacteria strains.</title>
        <authorList>
            <person name="Klenk H.-P."/>
        </authorList>
    </citation>
    <scope>NUCLEOTIDE SEQUENCE [LARGE SCALE GENOMIC DNA]</scope>
    <source>
        <strain evidence="9 10">DSM 45510</strain>
    </source>
</reference>
<evidence type="ECO:0000256" key="4">
    <source>
        <dbReference type="ARBA" id="ARBA00022982"/>
    </source>
</evidence>
<keyword evidence="10" id="KW-1185">Reference proteome</keyword>
<dbReference type="RefSeq" id="WP_209666255.1">
    <property type="nucleotide sequence ID" value="NZ_JAGGMS010000001.1"/>
</dbReference>
<evidence type="ECO:0000256" key="8">
    <source>
        <dbReference type="RuleBase" id="RU368020"/>
    </source>
</evidence>
<proteinExistence type="predicted"/>
<comment type="caution">
    <text evidence="9">The sequence shown here is derived from an EMBL/GenBank/DDBJ whole genome shotgun (WGS) entry which is preliminary data.</text>
</comment>
<dbReference type="PRINTS" id="PR00352">
    <property type="entry name" value="3FE4SFRDOXIN"/>
</dbReference>
<evidence type="ECO:0000256" key="1">
    <source>
        <dbReference type="ARBA" id="ARBA00001927"/>
    </source>
</evidence>
<accession>A0ABS4PVZ4</accession>
<organism evidence="9 10">
    <name type="scientific">Amycolatopsis magusensis</name>
    <dbReference type="NCBI Taxonomy" id="882444"/>
    <lineage>
        <taxon>Bacteria</taxon>
        <taxon>Bacillati</taxon>
        <taxon>Actinomycetota</taxon>
        <taxon>Actinomycetes</taxon>
        <taxon>Pseudonocardiales</taxon>
        <taxon>Pseudonocardiaceae</taxon>
        <taxon>Amycolatopsis</taxon>
    </lineage>
</organism>
<evidence type="ECO:0000256" key="2">
    <source>
        <dbReference type="ARBA" id="ARBA00022448"/>
    </source>
</evidence>
<keyword evidence="3 8" id="KW-0479">Metal-binding</keyword>
<evidence type="ECO:0000256" key="6">
    <source>
        <dbReference type="ARBA" id="ARBA00023014"/>
    </source>
</evidence>
<protein>
    <recommendedName>
        <fullName evidence="8">Ferredoxin</fullName>
    </recommendedName>
</protein>
<dbReference type="Proteomes" id="UP000741013">
    <property type="component" value="Unassembled WGS sequence"/>
</dbReference>
<comment type="cofactor">
    <cofactor evidence="1">
        <name>[3Fe-4S] cluster</name>
        <dbReference type="ChEBI" id="CHEBI:21137"/>
    </cofactor>
</comment>
<keyword evidence="5 8" id="KW-0408">Iron</keyword>
<dbReference type="Gene3D" id="3.30.70.20">
    <property type="match status" value="1"/>
</dbReference>
<keyword evidence="4 8" id="KW-0249">Electron transport</keyword>
<evidence type="ECO:0000256" key="5">
    <source>
        <dbReference type="ARBA" id="ARBA00023004"/>
    </source>
</evidence>
<keyword evidence="6 8" id="KW-0411">Iron-sulfur</keyword>
<evidence type="ECO:0000313" key="10">
    <source>
        <dbReference type="Proteomes" id="UP000741013"/>
    </source>
</evidence>
<evidence type="ECO:0000313" key="9">
    <source>
        <dbReference type="EMBL" id="MBP2183039.1"/>
    </source>
</evidence>
<dbReference type="SUPFAM" id="SSF54862">
    <property type="entry name" value="4Fe-4S ferredoxins"/>
    <property type="match status" value="1"/>
</dbReference>
<dbReference type="Pfam" id="PF13370">
    <property type="entry name" value="Fer4_13"/>
    <property type="match status" value="1"/>
</dbReference>
<sequence length="71" mass="7642">MSWRISVSGDDCIASGMCAALAPEYFELETEHAEPIAPEVEPDELVLDAADSCPVQAILVRDGDREVGPRP</sequence>
<evidence type="ECO:0000256" key="7">
    <source>
        <dbReference type="ARBA" id="ARBA00023291"/>
    </source>
</evidence>
<gene>
    <name evidence="9" type="ORF">JOM49_004565</name>
</gene>
<name>A0ABS4PVZ4_9PSEU</name>
<keyword evidence="2 8" id="KW-0813">Transport</keyword>
<dbReference type="InterPro" id="IPR051269">
    <property type="entry name" value="Fe-S_cluster_ET"/>
</dbReference>
<dbReference type="PANTHER" id="PTHR36923">
    <property type="entry name" value="FERREDOXIN"/>
    <property type="match status" value="1"/>
</dbReference>